<dbReference type="SUPFAM" id="SSF47598">
    <property type="entry name" value="Ribbon-helix-helix"/>
    <property type="match status" value="1"/>
</dbReference>
<accession>A0A1J5RZU0</accession>
<reference evidence="1" key="1">
    <citation type="submission" date="2016-10" db="EMBL/GenBank/DDBJ databases">
        <title>Sequence of Gallionella enrichment culture.</title>
        <authorList>
            <person name="Poehlein A."/>
            <person name="Muehling M."/>
            <person name="Daniel R."/>
        </authorList>
    </citation>
    <scope>NUCLEOTIDE SEQUENCE</scope>
</reference>
<proteinExistence type="predicted"/>
<protein>
    <recommendedName>
        <fullName evidence="2">Chromosome partitioning protein ParB</fullName>
    </recommendedName>
</protein>
<dbReference type="EMBL" id="MLJW01000174">
    <property type="protein sequence ID" value="OIQ95019.1"/>
    <property type="molecule type" value="Genomic_DNA"/>
</dbReference>
<name>A0A1J5RZU0_9ZZZZ</name>
<dbReference type="InterPro" id="IPR010985">
    <property type="entry name" value="Ribbon_hlx_hlx"/>
</dbReference>
<evidence type="ECO:0008006" key="2">
    <source>
        <dbReference type="Google" id="ProtNLM"/>
    </source>
</evidence>
<organism evidence="1">
    <name type="scientific">mine drainage metagenome</name>
    <dbReference type="NCBI Taxonomy" id="410659"/>
    <lineage>
        <taxon>unclassified sequences</taxon>
        <taxon>metagenomes</taxon>
        <taxon>ecological metagenomes</taxon>
    </lineage>
</organism>
<comment type="caution">
    <text evidence="1">The sequence shown here is derived from an EMBL/GenBank/DDBJ whole genome shotgun (WGS) entry which is preliminary data.</text>
</comment>
<sequence length="80" mass="8668">MNGKRIAIGARPPANHQAEAWVRQGDGVDIGKGDLYTARLTLDVTPALRARIKVAAFTQGITVAEMLRALLERAFPENTP</sequence>
<evidence type="ECO:0000313" key="1">
    <source>
        <dbReference type="EMBL" id="OIQ95019.1"/>
    </source>
</evidence>
<gene>
    <name evidence="1" type="ORF">GALL_229430</name>
</gene>
<dbReference type="AlphaFoldDB" id="A0A1J5RZU0"/>
<dbReference type="GO" id="GO:0006355">
    <property type="term" value="P:regulation of DNA-templated transcription"/>
    <property type="evidence" value="ECO:0007669"/>
    <property type="project" value="InterPro"/>
</dbReference>